<keyword evidence="6" id="KW-1185">Reference proteome</keyword>
<feature type="signal peptide" evidence="3">
    <location>
        <begin position="1"/>
        <end position="25"/>
    </location>
</feature>
<evidence type="ECO:0000256" key="1">
    <source>
        <dbReference type="ARBA" id="ARBA00022729"/>
    </source>
</evidence>
<dbReference type="Gene3D" id="1.50.10.100">
    <property type="entry name" value="Chondroitin AC/alginate lyase"/>
    <property type="match status" value="1"/>
</dbReference>
<name>A0A0C3NX06_PHLG1</name>
<dbReference type="SUPFAM" id="SSF48230">
    <property type="entry name" value="Chondroitin AC/alginate lyase"/>
    <property type="match status" value="1"/>
</dbReference>
<dbReference type="InterPro" id="IPR008929">
    <property type="entry name" value="Chondroitin_lyas"/>
</dbReference>
<dbReference type="InterPro" id="IPR008397">
    <property type="entry name" value="Alginate_lyase_dom"/>
</dbReference>
<evidence type="ECO:0000313" key="6">
    <source>
        <dbReference type="Proteomes" id="UP000053257"/>
    </source>
</evidence>
<dbReference type="Pfam" id="PF05426">
    <property type="entry name" value="Alginate_lyase"/>
    <property type="match status" value="1"/>
</dbReference>
<dbReference type="AlphaFoldDB" id="A0A0C3NX06"/>
<keyword evidence="2" id="KW-0456">Lyase</keyword>
<dbReference type="Proteomes" id="UP000053257">
    <property type="component" value="Unassembled WGS sequence"/>
</dbReference>
<keyword evidence="1 3" id="KW-0732">Signal</keyword>
<accession>A0A0C3NX06</accession>
<dbReference type="STRING" id="745531.A0A0C3NX06"/>
<evidence type="ECO:0000259" key="4">
    <source>
        <dbReference type="Pfam" id="PF05426"/>
    </source>
</evidence>
<gene>
    <name evidence="5" type="ORF">PHLGIDRAFT_102073</name>
</gene>
<dbReference type="GO" id="GO:0042597">
    <property type="term" value="C:periplasmic space"/>
    <property type="evidence" value="ECO:0007669"/>
    <property type="project" value="InterPro"/>
</dbReference>
<protein>
    <recommendedName>
        <fullName evidence="4">Alginate lyase domain-containing protein</fullName>
    </recommendedName>
</protein>
<evidence type="ECO:0000256" key="2">
    <source>
        <dbReference type="ARBA" id="ARBA00023239"/>
    </source>
</evidence>
<organism evidence="5 6">
    <name type="scientific">Phlebiopsis gigantea (strain 11061_1 CR5-6)</name>
    <name type="common">White-rot fungus</name>
    <name type="synonym">Peniophora gigantea</name>
    <dbReference type="NCBI Taxonomy" id="745531"/>
    <lineage>
        <taxon>Eukaryota</taxon>
        <taxon>Fungi</taxon>
        <taxon>Dikarya</taxon>
        <taxon>Basidiomycota</taxon>
        <taxon>Agaricomycotina</taxon>
        <taxon>Agaricomycetes</taxon>
        <taxon>Polyporales</taxon>
        <taxon>Phanerochaetaceae</taxon>
        <taxon>Phlebiopsis</taxon>
    </lineage>
</organism>
<evidence type="ECO:0000313" key="5">
    <source>
        <dbReference type="EMBL" id="KIP09969.1"/>
    </source>
</evidence>
<reference evidence="5 6" key="1">
    <citation type="journal article" date="2014" name="PLoS Genet.">
        <title>Analysis of the Phlebiopsis gigantea genome, transcriptome and secretome provides insight into its pioneer colonization strategies of wood.</title>
        <authorList>
            <person name="Hori C."/>
            <person name="Ishida T."/>
            <person name="Igarashi K."/>
            <person name="Samejima M."/>
            <person name="Suzuki H."/>
            <person name="Master E."/>
            <person name="Ferreira P."/>
            <person name="Ruiz-Duenas F.J."/>
            <person name="Held B."/>
            <person name="Canessa P."/>
            <person name="Larrondo L.F."/>
            <person name="Schmoll M."/>
            <person name="Druzhinina I.S."/>
            <person name="Kubicek C.P."/>
            <person name="Gaskell J.A."/>
            <person name="Kersten P."/>
            <person name="St John F."/>
            <person name="Glasner J."/>
            <person name="Sabat G."/>
            <person name="Splinter BonDurant S."/>
            <person name="Syed K."/>
            <person name="Yadav J."/>
            <person name="Mgbeahuruike A.C."/>
            <person name="Kovalchuk A."/>
            <person name="Asiegbu F.O."/>
            <person name="Lackner G."/>
            <person name="Hoffmeister D."/>
            <person name="Rencoret J."/>
            <person name="Gutierrez A."/>
            <person name="Sun H."/>
            <person name="Lindquist E."/>
            <person name="Barry K."/>
            <person name="Riley R."/>
            <person name="Grigoriev I.V."/>
            <person name="Henrissat B."/>
            <person name="Kues U."/>
            <person name="Berka R.M."/>
            <person name="Martinez A.T."/>
            <person name="Covert S.F."/>
            <person name="Blanchette R.A."/>
            <person name="Cullen D."/>
        </authorList>
    </citation>
    <scope>NUCLEOTIDE SEQUENCE [LARGE SCALE GENOMIC DNA]</scope>
    <source>
        <strain evidence="5 6">11061_1 CR5-6</strain>
    </source>
</reference>
<dbReference type="GO" id="GO:0016829">
    <property type="term" value="F:lyase activity"/>
    <property type="evidence" value="ECO:0007669"/>
    <property type="project" value="UniProtKB-KW"/>
</dbReference>
<feature type="chain" id="PRO_5002167633" description="Alginate lyase domain-containing protein" evidence="3">
    <location>
        <begin position="26"/>
        <end position="478"/>
    </location>
</feature>
<dbReference type="EMBL" id="KN840460">
    <property type="protein sequence ID" value="KIP09969.1"/>
    <property type="molecule type" value="Genomic_DNA"/>
</dbReference>
<evidence type="ECO:0000256" key="3">
    <source>
        <dbReference type="SAM" id="SignalP"/>
    </source>
</evidence>
<proteinExistence type="predicted"/>
<feature type="domain" description="Alginate lyase" evidence="4">
    <location>
        <begin position="69"/>
        <end position="356"/>
    </location>
</feature>
<dbReference type="OrthoDB" id="63533at2759"/>
<dbReference type="HOGENOM" id="CLU_031144_1_0_1"/>
<sequence>MPRSAAGTLVFLAAATLSVVPAVHSLTDYANDFLSPTDILNNNYNNTHLAQQTILQWASDSAAGAPWTVTKKPFPPPSGDDHDYMSFAPYRWPDCSNVQNTTALTAEQIWEQCNYTTIDGKLNADNRIVDNIGDFESLTDAVLYNSLAWHLSGDDTYSTRVTQWIQAWFLSNDTAMNPNLNYAQMSGGPSGQVGTHTGILDLKGMAKIVSGVLLLRQENASTWTSDVDAGLTAWAGEYIQWLTTADIALQEKAATNNHGSFYYTQLASVQILLGDTAGAQSTIEEYFGGIYLGQIAANGDQPLETARTRPYHYRAYNLAAMITNAKIGEYVGVYAWNKTTNEGATIKTALDYAMTVAPGSSETAYAAELYPNIAAVAAKYGDPDGKYAAFLANAEGKAYVEDANFYWNQPFSDSGFDVAGATASSSGTATSSAASGKSTVGTNQENFALSIGFVPWRAWGMLYGGCAVVMVTSFAEFL</sequence>